<feature type="region of interest" description="Disordered" evidence="1">
    <location>
        <begin position="131"/>
        <end position="188"/>
    </location>
</feature>
<reference evidence="3 4" key="1">
    <citation type="journal article" date="2013" name="BMC Genomics">
        <title>Genomics-driven discovery of the pneumocandin biosynthetic gene cluster in the fungus Glarea lozoyensis.</title>
        <authorList>
            <person name="Chen L."/>
            <person name="Yue Q."/>
            <person name="Zhang X."/>
            <person name="Xiang M."/>
            <person name="Wang C."/>
            <person name="Li S."/>
            <person name="Che Y."/>
            <person name="Ortiz-Lopez F.J."/>
            <person name="Bills G.F."/>
            <person name="Liu X."/>
            <person name="An Z."/>
        </authorList>
    </citation>
    <scope>NUCLEOTIDE SEQUENCE [LARGE SCALE GENOMIC DNA]</scope>
    <source>
        <strain evidence="4">ATCC 20868 / MF5171</strain>
    </source>
</reference>
<dbReference type="STRING" id="1116229.S3CZ30"/>
<dbReference type="AlphaFoldDB" id="S3CZ30"/>
<protein>
    <submittedName>
        <fullName evidence="3">Fucose-specific lectin</fullName>
    </submittedName>
</protein>
<keyword evidence="2" id="KW-0812">Transmembrane</keyword>
<keyword evidence="2" id="KW-0472">Membrane</keyword>
<keyword evidence="2" id="KW-1133">Transmembrane helix</keyword>
<dbReference type="GO" id="GO:0030246">
    <property type="term" value="F:carbohydrate binding"/>
    <property type="evidence" value="ECO:0007669"/>
    <property type="project" value="UniProtKB-KW"/>
</dbReference>
<sequence length="591" mass="63736">MEKNVTVDQLTRSNFNSSESEANHFFANNKTCRDTLPSSDAVNIEAIVDSKEDKKDFKVAVFEEPYVEPGPPPYSAPLAVLKGEEPEKKVWWKRRWVILLILAIITLLVVLLGVLLGVLLSRKGRRYENTNGYSSSGEGAGNGDQSNNSSDANTGIYSPDPADRPNSVNGPGRVTSTTSSSLPTSTAGNALPPALNTVIDIIELVDKNPATLKQTSLVKLFFQDHDGYLCEKSSSDGTSTWDLPDSGSRIMKTYSGTSIAAVTSPDNQLPIRVFFITPEGYLADIFQTESGGAWADGTLRDQQYKPGFLALATRTISISATWCKGDFPVVFVQGDDLSIKAFQLVDKKETTTTSSTYTWESVPGNYGGLSGITSSLNFDAVCGLQPAADPEENSSIVFYNTYTGTETTGHLNTAIDNDTAPVSLPASVSPLYRPNTPILTIFGDLPSLSNINTLNKSFLIFYPLPTNLLDLQSPHIHVTLATISPTTPRTKSLPRTISYSETSLDTGVKPFAYGNSAKFSEGLNVGSGITGTMPRAWRPFLLKGTEGAGGRGKVVVVYQRELGGLSMDVLIGAQGRSSMVIMEDWRSLGSR</sequence>
<dbReference type="EMBL" id="KE145363">
    <property type="protein sequence ID" value="EPE30840.1"/>
    <property type="molecule type" value="Genomic_DNA"/>
</dbReference>
<feature type="compositionally biased region" description="Polar residues" evidence="1">
    <location>
        <begin position="131"/>
        <end position="156"/>
    </location>
</feature>
<evidence type="ECO:0000313" key="4">
    <source>
        <dbReference type="Proteomes" id="UP000016922"/>
    </source>
</evidence>
<dbReference type="Proteomes" id="UP000016922">
    <property type="component" value="Unassembled WGS sequence"/>
</dbReference>
<feature type="compositionally biased region" description="Low complexity" evidence="1">
    <location>
        <begin position="175"/>
        <end position="186"/>
    </location>
</feature>
<organism evidence="3 4">
    <name type="scientific">Glarea lozoyensis (strain ATCC 20868 / MF5171)</name>
    <dbReference type="NCBI Taxonomy" id="1116229"/>
    <lineage>
        <taxon>Eukaryota</taxon>
        <taxon>Fungi</taxon>
        <taxon>Dikarya</taxon>
        <taxon>Ascomycota</taxon>
        <taxon>Pezizomycotina</taxon>
        <taxon>Leotiomycetes</taxon>
        <taxon>Helotiales</taxon>
        <taxon>Helotiaceae</taxon>
        <taxon>Glarea</taxon>
    </lineage>
</organism>
<feature type="transmembrane region" description="Helical" evidence="2">
    <location>
        <begin position="96"/>
        <end position="120"/>
    </location>
</feature>
<dbReference type="RefSeq" id="XP_008082251.1">
    <property type="nucleotide sequence ID" value="XM_008084060.1"/>
</dbReference>
<evidence type="ECO:0000256" key="1">
    <source>
        <dbReference type="SAM" id="MobiDB-lite"/>
    </source>
</evidence>
<accession>S3CZ30</accession>
<name>S3CZ30_GLAL2</name>
<dbReference type="OrthoDB" id="10391518at2759"/>
<dbReference type="KEGG" id="glz:GLAREA_03807"/>
<evidence type="ECO:0000256" key="2">
    <source>
        <dbReference type="SAM" id="Phobius"/>
    </source>
</evidence>
<evidence type="ECO:0000313" key="3">
    <source>
        <dbReference type="EMBL" id="EPE30840.1"/>
    </source>
</evidence>
<gene>
    <name evidence="3" type="ORF">GLAREA_03807</name>
</gene>
<dbReference type="HOGENOM" id="CLU_461542_0_0_1"/>
<dbReference type="GeneID" id="19462862"/>
<dbReference type="SUPFAM" id="SSF89372">
    <property type="entry name" value="Fucose-specific lectin"/>
    <property type="match status" value="1"/>
</dbReference>
<keyword evidence="4" id="KW-1185">Reference proteome</keyword>
<keyword evidence="3" id="KW-0430">Lectin</keyword>
<proteinExistence type="predicted"/>
<dbReference type="Gene3D" id="2.120.10.70">
    <property type="entry name" value="Fucose-specific lectin"/>
    <property type="match status" value="1"/>
</dbReference>